<evidence type="ECO:0000256" key="8">
    <source>
        <dbReference type="SAM" id="Phobius"/>
    </source>
</evidence>
<dbReference type="GO" id="GO:0022857">
    <property type="term" value="F:transmembrane transporter activity"/>
    <property type="evidence" value="ECO:0007669"/>
    <property type="project" value="InterPro"/>
</dbReference>
<feature type="transmembrane region" description="Helical" evidence="8">
    <location>
        <begin position="58"/>
        <end position="79"/>
    </location>
</feature>
<comment type="similarity">
    <text evidence="2">Belongs to the binding-protein-dependent transport system permease family. FecCD subfamily.</text>
</comment>
<dbReference type="AlphaFoldDB" id="A0A1M4YQX3"/>
<feature type="transmembrane region" description="Helical" evidence="8">
    <location>
        <begin position="147"/>
        <end position="167"/>
    </location>
</feature>
<dbReference type="GO" id="GO:0005886">
    <property type="term" value="C:plasma membrane"/>
    <property type="evidence" value="ECO:0007669"/>
    <property type="project" value="UniProtKB-SubCell"/>
</dbReference>
<dbReference type="PANTHER" id="PTHR30472">
    <property type="entry name" value="FERRIC ENTEROBACTIN TRANSPORT SYSTEM PERMEASE PROTEIN"/>
    <property type="match status" value="1"/>
</dbReference>
<evidence type="ECO:0000256" key="6">
    <source>
        <dbReference type="ARBA" id="ARBA00022989"/>
    </source>
</evidence>
<dbReference type="CDD" id="cd06550">
    <property type="entry name" value="TM_ABC_iron-siderophores_like"/>
    <property type="match status" value="1"/>
</dbReference>
<feature type="transmembrane region" description="Helical" evidence="8">
    <location>
        <begin position="91"/>
        <end position="112"/>
    </location>
</feature>
<keyword evidence="4" id="KW-1003">Cell membrane</keyword>
<gene>
    <name evidence="9" type="ORF">SAMN02746089_01258</name>
</gene>
<organism evidence="9 10">
    <name type="scientific">Caldanaerobius fijiensis DSM 17918</name>
    <dbReference type="NCBI Taxonomy" id="1121256"/>
    <lineage>
        <taxon>Bacteria</taxon>
        <taxon>Bacillati</taxon>
        <taxon>Bacillota</taxon>
        <taxon>Clostridia</taxon>
        <taxon>Thermoanaerobacterales</taxon>
        <taxon>Thermoanaerobacteraceae</taxon>
        <taxon>Caldanaerobius</taxon>
    </lineage>
</organism>
<keyword evidence="7 8" id="KW-0472">Membrane</keyword>
<keyword evidence="3" id="KW-0813">Transport</keyword>
<dbReference type="FunFam" id="1.10.3470.10:FF:000001">
    <property type="entry name" value="Vitamin B12 ABC transporter permease BtuC"/>
    <property type="match status" value="1"/>
</dbReference>
<evidence type="ECO:0000256" key="3">
    <source>
        <dbReference type="ARBA" id="ARBA00022448"/>
    </source>
</evidence>
<dbReference type="InterPro" id="IPR000522">
    <property type="entry name" value="ABC_transptr_permease_BtuC"/>
</dbReference>
<dbReference type="Pfam" id="PF01032">
    <property type="entry name" value="FecCD"/>
    <property type="match status" value="1"/>
</dbReference>
<protein>
    <submittedName>
        <fullName evidence="9">Iron complex transport system permease protein</fullName>
    </submittedName>
</protein>
<comment type="subcellular location">
    <subcellularLocation>
        <location evidence="1">Cell membrane</location>
        <topology evidence="1">Multi-pass membrane protein</topology>
    </subcellularLocation>
</comment>
<feature type="transmembrane region" description="Helical" evidence="8">
    <location>
        <begin position="303"/>
        <end position="323"/>
    </location>
</feature>
<feature type="transmembrane region" description="Helical" evidence="8">
    <location>
        <begin position="118"/>
        <end position="135"/>
    </location>
</feature>
<keyword evidence="5 8" id="KW-0812">Transmembrane</keyword>
<evidence type="ECO:0000256" key="5">
    <source>
        <dbReference type="ARBA" id="ARBA00022692"/>
    </source>
</evidence>
<keyword evidence="6 8" id="KW-1133">Transmembrane helix</keyword>
<dbReference type="PANTHER" id="PTHR30472:SF25">
    <property type="entry name" value="ABC TRANSPORTER PERMEASE PROTEIN MJ0876-RELATED"/>
    <property type="match status" value="1"/>
</dbReference>
<proteinExistence type="inferred from homology"/>
<dbReference type="InterPro" id="IPR037294">
    <property type="entry name" value="ABC_BtuC-like"/>
</dbReference>
<dbReference type="OrthoDB" id="9792889at2"/>
<evidence type="ECO:0000256" key="1">
    <source>
        <dbReference type="ARBA" id="ARBA00004651"/>
    </source>
</evidence>
<evidence type="ECO:0000256" key="4">
    <source>
        <dbReference type="ARBA" id="ARBA00022475"/>
    </source>
</evidence>
<sequence length="329" mass="35408">MKKGFTYVLLLIILVLSMGFSAMVGAVKIPLARLIEILATINTPGLYKTDKLILFSLRIPRILESGLVGMALAVVGACFQGLLKNPMADPYVLGVSSGAAFGATIAIILGLGVVATNALAFLIALVTVFMVYIMAKKGPKVDMTSMLLAGVAVSAFLSSVISFFMLLNHEEMSRIVFWTMGSLSYVTWREVIISTVIILPLSFIVYLYSKELNALLTGEESAYHLGIDIEKTKRILLVIGSLITAAAVSVSGIIGFVGLIIPHIVRLFTGPDHRMLIPISAISGGIFLVWADTLSRFILSPAEIPIGIITSAVGGPFFLYLLVKNRRNK</sequence>
<evidence type="ECO:0000256" key="7">
    <source>
        <dbReference type="ARBA" id="ARBA00023136"/>
    </source>
</evidence>
<keyword evidence="10" id="KW-1185">Reference proteome</keyword>
<evidence type="ECO:0000256" key="2">
    <source>
        <dbReference type="ARBA" id="ARBA00007935"/>
    </source>
</evidence>
<dbReference type="GO" id="GO:0033214">
    <property type="term" value="P:siderophore-iron import into cell"/>
    <property type="evidence" value="ECO:0007669"/>
    <property type="project" value="TreeGrafter"/>
</dbReference>
<feature type="transmembrane region" description="Helical" evidence="8">
    <location>
        <begin position="235"/>
        <end position="261"/>
    </location>
</feature>
<dbReference type="STRING" id="1121256.SAMN02746089_01258"/>
<dbReference type="Proteomes" id="UP000184088">
    <property type="component" value="Unassembled WGS sequence"/>
</dbReference>
<name>A0A1M4YQX3_9THEO</name>
<dbReference type="SUPFAM" id="SSF81345">
    <property type="entry name" value="ABC transporter involved in vitamin B12 uptake, BtuC"/>
    <property type="match status" value="1"/>
</dbReference>
<feature type="transmembrane region" description="Helical" evidence="8">
    <location>
        <begin position="187"/>
        <end position="208"/>
    </location>
</feature>
<accession>A0A1M4YQX3</accession>
<evidence type="ECO:0000313" key="9">
    <source>
        <dbReference type="EMBL" id="SHF07736.1"/>
    </source>
</evidence>
<dbReference type="EMBL" id="FQVH01000011">
    <property type="protein sequence ID" value="SHF07736.1"/>
    <property type="molecule type" value="Genomic_DNA"/>
</dbReference>
<reference evidence="9 10" key="1">
    <citation type="submission" date="2016-11" db="EMBL/GenBank/DDBJ databases">
        <authorList>
            <person name="Jaros S."/>
            <person name="Januszkiewicz K."/>
            <person name="Wedrychowicz H."/>
        </authorList>
    </citation>
    <scope>NUCLEOTIDE SEQUENCE [LARGE SCALE GENOMIC DNA]</scope>
    <source>
        <strain evidence="9 10">DSM 17918</strain>
    </source>
</reference>
<evidence type="ECO:0000313" key="10">
    <source>
        <dbReference type="Proteomes" id="UP000184088"/>
    </source>
</evidence>
<dbReference type="Gene3D" id="1.10.3470.10">
    <property type="entry name" value="ABC transporter involved in vitamin B12 uptake, BtuC"/>
    <property type="match status" value="1"/>
</dbReference>